<feature type="region of interest" description="Disordered" evidence="6">
    <location>
        <begin position="255"/>
        <end position="406"/>
    </location>
</feature>
<dbReference type="EMBL" id="RRCM01000001">
    <property type="protein sequence ID" value="RRJ16142.1"/>
    <property type="molecule type" value="Genomic_DNA"/>
</dbReference>
<dbReference type="Proteomes" id="UP000276982">
    <property type="component" value="Unassembled WGS sequence"/>
</dbReference>
<organism evidence="8 9">
    <name type="scientific">Lachnoanaerobaculum orale</name>
    <dbReference type="NCBI Taxonomy" id="979627"/>
    <lineage>
        <taxon>Bacteria</taxon>
        <taxon>Bacillati</taxon>
        <taxon>Bacillota</taxon>
        <taxon>Clostridia</taxon>
        <taxon>Lachnospirales</taxon>
        <taxon>Lachnospiraceae</taxon>
        <taxon>Lachnoanaerobaculum</taxon>
    </lineage>
</organism>
<evidence type="ECO:0000313" key="8">
    <source>
        <dbReference type="EMBL" id="RRJ16142.1"/>
    </source>
</evidence>
<dbReference type="InterPro" id="IPR024449">
    <property type="entry name" value="Anti-sigma_RsgI_N"/>
</dbReference>
<feature type="compositionally biased region" description="Polar residues" evidence="6">
    <location>
        <begin position="333"/>
        <end position="347"/>
    </location>
</feature>
<evidence type="ECO:0000259" key="7">
    <source>
        <dbReference type="PROSITE" id="PS51849"/>
    </source>
</evidence>
<dbReference type="Pfam" id="PF23750">
    <property type="entry name" value="RsgI_M"/>
    <property type="match status" value="1"/>
</dbReference>
<evidence type="ECO:0000256" key="4">
    <source>
        <dbReference type="ARBA" id="ARBA00022989"/>
    </source>
</evidence>
<gene>
    <name evidence="8" type="ORF">EHW90_03795</name>
</gene>
<keyword evidence="5" id="KW-0472">Membrane</keyword>
<reference evidence="8 9" key="1">
    <citation type="submission" date="2018-11" db="EMBL/GenBank/DDBJ databases">
        <title>Genome sequencing of Lachnoanaerobaculum orale DSM 24553T.</title>
        <authorList>
            <person name="Kook J.-K."/>
            <person name="Park S.-N."/>
            <person name="Lim Y.K."/>
        </authorList>
    </citation>
    <scope>NUCLEOTIDE SEQUENCE [LARGE SCALE GENOMIC DNA]</scope>
    <source>
        <strain evidence="8 9">DSM 24553</strain>
    </source>
</reference>
<keyword evidence="2" id="KW-1003">Cell membrane</keyword>
<dbReference type="Pfam" id="PF12791">
    <property type="entry name" value="RsgI_N"/>
    <property type="match status" value="1"/>
</dbReference>
<dbReference type="GO" id="GO:0005886">
    <property type="term" value="C:plasma membrane"/>
    <property type="evidence" value="ECO:0007669"/>
    <property type="project" value="UniProtKB-SubCell"/>
</dbReference>
<dbReference type="AlphaFoldDB" id="A0A3P3Q4H2"/>
<name>A0A3P3Q4H2_9FIRM</name>
<sequence length="406" mass="45072">MKAVVLEIKEKWAAVLCEDGVIRKVKKGNFKVGDSFDFKAENHGKVVSIGSLRRNMVGSAAALFLIVAGVAGTYSYNNVLACSYVSLDINPSIEYTLNRQDKVVAVKGLNNDGQEIADELLSVRKTTLKEALKETKQLLTQKNYFKSGSSEDVLIDISANNSARTDALKKEALSVFGTELTKGELNLVLTESDLKEHKRASSLGISTGEYKQIQYIKNKSENVGDNQYNENKDYVLQASDIAIYKDYTVSQLLESSGQGKKNTQNDTSDSKVESKSVEQSTTALKEEQNGEKQIEQPTKNSNIEDENTGVQTEKPSDEKESKAVKEPSKNRDSLQTVEETPNTQIETNADKTVENNNISEQDTERNNIKSYDESRKEQENLPQKNNNTKDNGMKNEGGNQGDVRNR</sequence>
<feature type="compositionally biased region" description="Polar residues" evidence="6">
    <location>
        <begin position="255"/>
        <end position="267"/>
    </location>
</feature>
<dbReference type="InterPro" id="IPR055431">
    <property type="entry name" value="RsgI_M"/>
</dbReference>
<keyword evidence="3" id="KW-0812">Transmembrane</keyword>
<feature type="domain" description="RsgI N-terminal anti-sigma" evidence="7">
    <location>
        <begin position="1"/>
        <end position="47"/>
    </location>
</feature>
<evidence type="ECO:0000256" key="1">
    <source>
        <dbReference type="ARBA" id="ARBA00004162"/>
    </source>
</evidence>
<feature type="compositionally biased region" description="Basic and acidic residues" evidence="6">
    <location>
        <begin position="284"/>
        <end position="294"/>
    </location>
</feature>
<comment type="subcellular location">
    <subcellularLocation>
        <location evidence="1">Cell membrane</location>
        <topology evidence="1">Single-pass membrane protein</topology>
    </subcellularLocation>
</comment>
<feature type="compositionally biased region" description="Basic and acidic residues" evidence="6">
    <location>
        <begin position="362"/>
        <end position="379"/>
    </location>
</feature>
<feature type="compositionally biased region" description="Polar residues" evidence="6">
    <location>
        <begin position="380"/>
        <end position="390"/>
    </location>
</feature>
<proteinExistence type="predicted"/>
<feature type="compositionally biased region" description="Basic and acidic residues" evidence="6">
    <location>
        <begin position="314"/>
        <end position="332"/>
    </location>
</feature>
<evidence type="ECO:0000256" key="2">
    <source>
        <dbReference type="ARBA" id="ARBA00022475"/>
    </source>
</evidence>
<evidence type="ECO:0000256" key="6">
    <source>
        <dbReference type="SAM" id="MobiDB-lite"/>
    </source>
</evidence>
<dbReference type="PROSITE" id="PS51849">
    <property type="entry name" value="RSGI_N"/>
    <property type="match status" value="1"/>
</dbReference>
<keyword evidence="4" id="KW-1133">Transmembrane helix</keyword>
<comment type="caution">
    <text evidence="8">The sequence shown here is derived from an EMBL/GenBank/DDBJ whole genome shotgun (WGS) entry which is preliminary data.</text>
</comment>
<keyword evidence="9" id="KW-1185">Reference proteome</keyword>
<evidence type="ECO:0000256" key="5">
    <source>
        <dbReference type="ARBA" id="ARBA00023136"/>
    </source>
</evidence>
<dbReference type="RefSeq" id="WP_124951349.1">
    <property type="nucleotide sequence ID" value="NZ_RRCM01000001.1"/>
</dbReference>
<accession>A0A3P3Q4H2</accession>
<evidence type="ECO:0000256" key="3">
    <source>
        <dbReference type="ARBA" id="ARBA00022692"/>
    </source>
</evidence>
<protein>
    <recommendedName>
        <fullName evidence="7">RsgI N-terminal anti-sigma domain-containing protein</fullName>
    </recommendedName>
</protein>
<evidence type="ECO:0000313" key="9">
    <source>
        <dbReference type="Proteomes" id="UP000276982"/>
    </source>
</evidence>